<organism evidence="1 2">
    <name type="scientific">Pycnococcus provasolii</name>
    <dbReference type="NCBI Taxonomy" id="41880"/>
    <lineage>
        <taxon>Eukaryota</taxon>
        <taxon>Viridiplantae</taxon>
        <taxon>Chlorophyta</taxon>
        <taxon>Pseudoscourfieldiophyceae</taxon>
        <taxon>Pseudoscourfieldiales</taxon>
        <taxon>Pycnococcaceae</taxon>
        <taxon>Pycnococcus</taxon>
    </lineage>
</organism>
<protein>
    <submittedName>
        <fullName evidence="1">Uncharacterized protein</fullName>
    </submittedName>
</protein>
<name>A0A830HMT0_9CHLO</name>
<comment type="caution">
    <text evidence="1">The sequence shown here is derived from an EMBL/GenBank/DDBJ whole genome shotgun (WGS) entry which is preliminary data.</text>
</comment>
<evidence type="ECO:0000313" key="2">
    <source>
        <dbReference type="Proteomes" id="UP000660262"/>
    </source>
</evidence>
<gene>
    <name evidence="1" type="ORF">PPROV_000508400</name>
</gene>
<sequence>MARQDRWSRHVGTGIGLSGHKNQFRLGVCIENWVEDHATHTDSLAGLNTLMGGCGTPSPAEQFTSTAKASYTAVGKAGDELLSTYERRDYYENNGRFQNVPAPHILGHGRNPGAEYKATVSGLAFQEPKLEAKRLHTYLWSGSKANNYGVPENVDTMYPSRKMVNARLDMRHNREFAGASLAATASSGAEALELIKTAKRDKCAPTSVGGQAATIGRKVKGDFVGTFEKPHMNIGLRK</sequence>
<dbReference type="AlphaFoldDB" id="A0A830HMT0"/>
<dbReference type="OrthoDB" id="548369at2759"/>
<accession>A0A830HMT0</accession>
<dbReference type="EMBL" id="BNJQ01000012">
    <property type="protein sequence ID" value="GHP06337.1"/>
    <property type="molecule type" value="Genomic_DNA"/>
</dbReference>
<dbReference type="Proteomes" id="UP000660262">
    <property type="component" value="Unassembled WGS sequence"/>
</dbReference>
<evidence type="ECO:0000313" key="1">
    <source>
        <dbReference type="EMBL" id="GHP06337.1"/>
    </source>
</evidence>
<keyword evidence="2" id="KW-1185">Reference proteome</keyword>
<proteinExistence type="predicted"/>
<reference evidence="1" key="1">
    <citation type="submission" date="2020-10" db="EMBL/GenBank/DDBJ databases">
        <title>Unveiling of a novel bifunctional photoreceptor, Dualchrome1, isolated from a cosmopolitan green alga.</title>
        <authorList>
            <person name="Suzuki S."/>
            <person name="Kawachi M."/>
        </authorList>
    </citation>
    <scope>NUCLEOTIDE SEQUENCE</scope>
    <source>
        <strain evidence="1">NIES 2893</strain>
    </source>
</reference>